<dbReference type="HOGENOM" id="CLU_566339_0_0_1"/>
<dbReference type="InterPro" id="IPR001810">
    <property type="entry name" value="F-box_dom"/>
</dbReference>
<dbReference type="PROSITE" id="PS50181">
    <property type="entry name" value="FBOX"/>
    <property type="match status" value="1"/>
</dbReference>
<dbReference type="Proteomes" id="UP000054097">
    <property type="component" value="Unassembled WGS sequence"/>
</dbReference>
<evidence type="ECO:0000313" key="3">
    <source>
        <dbReference type="Proteomes" id="UP000054097"/>
    </source>
</evidence>
<accession>A0A0C2WR42</accession>
<dbReference type="AlphaFoldDB" id="A0A0C2WR42"/>
<evidence type="ECO:0000259" key="1">
    <source>
        <dbReference type="PROSITE" id="PS50181"/>
    </source>
</evidence>
<dbReference type="OrthoDB" id="2975812at2759"/>
<sequence length="508" mass="57518">MLLPTEIWLEIATFLRRKFLISLILVCRHFHRIFIRALYINISIKLPDLNSPSNINDSELGDFAFMGRPAALLFTRLEADSTLKTFVRNIEITNLSQKSRALLLSSPESATNGVGKRDSSEDRLDDNAFGALMRALVSLSCLESVLLIEAQIHFKWLVFLASRSTPGLKLSLKRSELYGELGDRFVLPDDEATEVIKVSSLSLISQITLKDASSVLAHFLLSPFVRRLDLGGLHPRALRKAFQSLNKLSLPHLEELKIQSLLRNDIAMLRAMPNLRKFSIKSCTGAIWDLLMEDLPSGHGPSGILKRLETITVHQPWIRVFTAGRNITSICSGDQPGTNHQWDPRILDTMDRHFGSNVMVTTLSWKSCKYPEALLEYLIRKNPGVRHLTIEPVNPGTSETIKCSQNPFFPPETPCACLKCCQEALDTYVHIFSLLPDLLTLEFHILVGVPAKAMLKWQQERCQSLRKLGNKALVSVSFNSHTTWRRHPDDERWRSYHLKTAMKSTEIM</sequence>
<keyword evidence="3" id="KW-1185">Reference proteome</keyword>
<proteinExistence type="predicted"/>
<gene>
    <name evidence="2" type="ORF">M408DRAFT_23667</name>
</gene>
<dbReference type="InterPro" id="IPR036047">
    <property type="entry name" value="F-box-like_dom_sf"/>
</dbReference>
<reference evidence="2 3" key="1">
    <citation type="submission" date="2014-04" db="EMBL/GenBank/DDBJ databases">
        <authorList>
            <consortium name="DOE Joint Genome Institute"/>
            <person name="Kuo A."/>
            <person name="Zuccaro A."/>
            <person name="Kohler A."/>
            <person name="Nagy L.G."/>
            <person name="Floudas D."/>
            <person name="Copeland A."/>
            <person name="Barry K.W."/>
            <person name="Cichocki N."/>
            <person name="Veneault-Fourrey C."/>
            <person name="LaButti K."/>
            <person name="Lindquist E.A."/>
            <person name="Lipzen A."/>
            <person name="Lundell T."/>
            <person name="Morin E."/>
            <person name="Murat C."/>
            <person name="Sun H."/>
            <person name="Tunlid A."/>
            <person name="Henrissat B."/>
            <person name="Grigoriev I.V."/>
            <person name="Hibbett D.S."/>
            <person name="Martin F."/>
            <person name="Nordberg H.P."/>
            <person name="Cantor M.N."/>
            <person name="Hua S.X."/>
        </authorList>
    </citation>
    <scope>NUCLEOTIDE SEQUENCE [LARGE SCALE GENOMIC DNA]</scope>
    <source>
        <strain evidence="2 3">MAFF 305830</strain>
    </source>
</reference>
<dbReference type="SUPFAM" id="SSF81383">
    <property type="entry name" value="F-box domain"/>
    <property type="match status" value="1"/>
</dbReference>
<reference evidence="3" key="2">
    <citation type="submission" date="2015-01" db="EMBL/GenBank/DDBJ databases">
        <title>Evolutionary Origins and Diversification of the Mycorrhizal Mutualists.</title>
        <authorList>
            <consortium name="DOE Joint Genome Institute"/>
            <consortium name="Mycorrhizal Genomics Consortium"/>
            <person name="Kohler A."/>
            <person name="Kuo A."/>
            <person name="Nagy L.G."/>
            <person name="Floudas D."/>
            <person name="Copeland A."/>
            <person name="Barry K.W."/>
            <person name="Cichocki N."/>
            <person name="Veneault-Fourrey C."/>
            <person name="LaButti K."/>
            <person name="Lindquist E.A."/>
            <person name="Lipzen A."/>
            <person name="Lundell T."/>
            <person name="Morin E."/>
            <person name="Murat C."/>
            <person name="Riley R."/>
            <person name="Ohm R."/>
            <person name="Sun H."/>
            <person name="Tunlid A."/>
            <person name="Henrissat B."/>
            <person name="Grigoriev I.V."/>
            <person name="Hibbett D.S."/>
            <person name="Martin F."/>
        </authorList>
    </citation>
    <scope>NUCLEOTIDE SEQUENCE [LARGE SCALE GENOMIC DNA]</scope>
    <source>
        <strain evidence="3">MAFF 305830</strain>
    </source>
</reference>
<feature type="domain" description="F-box" evidence="1">
    <location>
        <begin position="1"/>
        <end position="42"/>
    </location>
</feature>
<dbReference type="EMBL" id="KN824292">
    <property type="protein sequence ID" value="KIM28623.1"/>
    <property type="molecule type" value="Genomic_DNA"/>
</dbReference>
<evidence type="ECO:0000313" key="2">
    <source>
        <dbReference type="EMBL" id="KIM28623.1"/>
    </source>
</evidence>
<protein>
    <recommendedName>
        <fullName evidence="1">F-box domain-containing protein</fullName>
    </recommendedName>
</protein>
<name>A0A0C2WR42_SERVB</name>
<organism evidence="2 3">
    <name type="scientific">Serendipita vermifera MAFF 305830</name>
    <dbReference type="NCBI Taxonomy" id="933852"/>
    <lineage>
        <taxon>Eukaryota</taxon>
        <taxon>Fungi</taxon>
        <taxon>Dikarya</taxon>
        <taxon>Basidiomycota</taxon>
        <taxon>Agaricomycotina</taxon>
        <taxon>Agaricomycetes</taxon>
        <taxon>Sebacinales</taxon>
        <taxon>Serendipitaceae</taxon>
        <taxon>Serendipita</taxon>
    </lineage>
</organism>